<reference evidence="3" key="1">
    <citation type="submission" date="2017-09" db="EMBL/GenBank/DDBJ databases">
        <title>Depth-based differentiation of microbial function through sediment-hosted aquifers and enrichment of novel symbionts in the deep terrestrial subsurface.</title>
        <authorList>
            <person name="Probst A.J."/>
            <person name="Ladd B."/>
            <person name="Jarett J.K."/>
            <person name="Geller-Mcgrath D.E."/>
            <person name="Sieber C.M.K."/>
            <person name="Emerson J.B."/>
            <person name="Anantharaman K."/>
            <person name="Thomas B.C."/>
            <person name="Malmstrom R."/>
            <person name="Stieglmeier M."/>
            <person name="Klingl A."/>
            <person name="Woyke T."/>
            <person name="Ryan C.M."/>
            <person name="Banfield J.F."/>
        </authorList>
    </citation>
    <scope>NUCLEOTIDE SEQUENCE [LARGE SCALE GENOMIC DNA]</scope>
</reference>
<dbReference type="PANTHER" id="PTHR45138:SF9">
    <property type="entry name" value="DIGUANYLATE CYCLASE DGCM-RELATED"/>
    <property type="match status" value="1"/>
</dbReference>
<dbReference type="InterPro" id="IPR050469">
    <property type="entry name" value="Diguanylate_Cyclase"/>
</dbReference>
<dbReference type="AlphaFoldDB" id="A0A2M7SE61"/>
<feature type="domain" description="GGDEF" evidence="1">
    <location>
        <begin position="122"/>
        <end position="252"/>
    </location>
</feature>
<dbReference type="PANTHER" id="PTHR45138">
    <property type="entry name" value="REGULATORY COMPONENTS OF SENSORY TRANSDUCTION SYSTEM"/>
    <property type="match status" value="1"/>
</dbReference>
<organism evidence="2 3">
    <name type="scientific">Candidatus Desantisbacteria bacterium CG_4_10_14_0_8_um_filter_48_22</name>
    <dbReference type="NCBI Taxonomy" id="1974543"/>
    <lineage>
        <taxon>Bacteria</taxon>
        <taxon>Candidatus Desantisiibacteriota</taxon>
    </lineage>
</organism>
<sequence>MIKNAGSVLVKNLSLETKFSMPDEKEEGSLICAPLMVKKEGGHGEVTGIIEVRAPAAEAFREDDLKLLVVLANLLVISLENIKLYQRTQELSIRDGLTHLYLHRYFQEHLEEEMKRTTFYKLKISLLMCDLDFFKKCNDSFGHVFGDTVLRDVSEILSTSVREIDFVARYGGDEFVIILPETSYEGSKTVAERIRKTVEDHVFRTDSHEMHVTISIGIASYSGDGLITKDELIAKADAALLQAKNTGRNRVC</sequence>
<dbReference type="CDD" id="cd01949">
    <property type="entry name" value="GGDEF"/>
    <property type="match status" value="1"/>
</dbReference>
<comment type="caution">
    <text evidence="2">The sequence shown here is derived from an EMBL/GenBank/DDBJ whole genome shotgun (WGS) entry which is preliminary data.</text>
</comment>
<evidence type="ECO:0000259" key="1">
    <source>
        <dbReference type="PROSITE" id="PS50887"/>
    </source>
</evidence>
<dbReference type="NCBIfam" id="TIGR00254">
    <property type="entry name" value="GGDEF"/>
    <property type="match status" value="1"/>
</dbReference>
<dbReference type="FunFam" id="3.30.70.270:FF:000001">
    <property type="entry name" value="Diguanylate cyclase domain protein"/>
    <property type="match status" value="1"/>
</dbReference>
<protein>
    <recommendedName>
        <fullName evidence="1">GGDEF domain-containing protein</fullName>
    </recommendedName>
</protein>
<dbReference type="GO" id="GO:1902201">
    <property type="term" value="P:negative regulation of bacterial-type flagellum-dependent cell motility"/>
    <property type="evidence" value="ECO:0007669"/>
    <property type="project" value="TreeGrafter"/>
</dbReference>
<dbReference type="PROSITE" id="PS50887">
    <property type="entry name" value="GGDEF"/>
    <property type="match status" value="1"/>
</dbReference>
<dbReference type="SUPFAM" id="SSF55073">
    <property type="entry name" value="Nucleotide cyclase"/>
    <property type="match status" value="1"/>
</dbReference>
<dbReference type="Pfam" id="PF00990">
    <property type="entry name" value="GGDEF"/>
    <property type="match status" value="1"/>
</dbReference>
<dbReference type="SUPFAM" id="SSF55781">
    <property type="entry name" value="GAF domain-like"/>
    <property type="match status" value="1"/>
</dbReference>
<name>A0A2M7SE61_9BACT</name>
<dbReference type="GO" id="GO:0043709">
    <property type="term" value="P:cell adhesion involved in single-species biofilm formation"/>
    <property type="evidence" value="ECO:0007669"/>
    <property type="project" value="TreeGrafter"/>
</dbReference>
<dbReference type="Proteomes" id="UP000229307">
    <property type="component" value="Unassembled WGS sequence"/>
</dbReference>
<dbReference type="InterPro" id="IPR029787">
    <property type="entry name" value="Nucleotide_cyclase"/>
</dbReference>
<gene>
    <name evidence="2" type="ORF">COY52_03975</name>
</gene>
<proteinExistence type="predicted"/>
<dbReference type="GO" id="GO:0005886">
    <property type="term" value="C:plasma membrane"/>
    <property type="evidence" value="ECO:0007669"/>
    <property type="project" value="TreeGrafter"/>
</dbReference>
<dbReference type="SMART" id="SM00267">
    <property type="entry name" value="GGDEF"/>
    <property type="match status" value="1"/>
</dbReference>
<dbReference type="GO" id="GO:0052621">
    <property type="term" value="F:diguanylate cyclase activity"/>
    <property type="evidence" value="ECO:0007669"/>
    <property type="project" value="TreeGrafter"/>
</dbReference>
<dbReference type="Gene3D" id="3.30.70.270">
    <property type="match status" value="1"/>
</dbReference>
<evidence type="ECO:0000313" key="2">
    <source>
        <dbReference type="EMBL" id="PIZ17593.1"/>
    </source>
</evidence>
<dbReference type="InterPro" id="IPR000160">
    <property type="entry name" value="GGDEF_dom"/>
</dbReference>
<dbReference type="InterPro" id="IPR029016">
    <property type="entry name" value="GAF-like_dom_sf"/>
</dbReference>
<evidence type="ECO:0000313" key="3">
    <source>
        <dbReference type="Proteomes" id="UP000229307"/>
    </source>
</evidence>
<accession>A0A2M7SE61</accession>
<dbReference type="InterPro" id="IPR043128">
    <property type="entry name" value="Rev_trsase/Diguanyl_cyclase"/>
</dbReference>
<dbReference type="Gene3D" id="3.30.450.40">
    <property type="match status" value="1"/>
</dbReference>
<dbReference type="EMBL" id="PFMR01000105">
    <property type="protein sequence ID" value="PIZ17593.1"/>
    <property type="molecule type" value="Genomic_DNA"/>
</dbReference>